<evidence type="ECO:0000313" key="1">
    <source>
        <dbReference type="EMBL" id="CAG9293620.1"/>
    </source>
</evidence>
<dbReference type="Proteomes" id="UP000836788">
    <property type="component" value="Chromosome 8"/>
</dbReference>
<proteinExistence type="predicted"/>
<gene>
    <name evidence="1" type="ORF">PTTT1_LOCUS52058</name>
</gene>
<protein>
    <submittedName>
        <fullName evidence="1">Uncharacterized protein</fullName>
    </submittedName>
</protein>
<dbReference type="EMBL" id="OU594949">
    <property type="protein sequence ID" value="CAG9293620.1"/>
    <property type="molecule type" value="Genomic_DNA"/>
</dbReference>
<sequence length="263" mass="30288">MEEFDYKMKNLAALDGIGVIERVESKAIEDSLNEVQALHTALCFLCSVNAGVAEVETFLTNHPEALLLDGTGYLEDESARIIVEEQMSRCECYDAACNQNRRYVISVLDKGFEHYQDRHFRQESTSCQQSWGIYAGKLLKLEHNIRNRRVQELTMRHHVLQAAIEVHSFQDQLEQILSKSTTGLALFKCHWNQDTFARRSVLEYQHGVALVNLSTIEREHKGLLRKIREGRRTQFVLLKRVFDGVQRRVCLSTRTQSPVPPIL</sequence>
<reference evidence="1" key="1">
    <citation type="submission" date="2022-02" db="EMBL/GenBank/DDBJ databases">
        <authorList>
            <person name="Giguere J D."/>
        </authorList>
    </citation>
    <scope>NUCLEOTIDE SEQUENCE</scope>
    <source>
        <strain evidence="1">CCAP 1055/1</strain>
    </source>
</reference>
<name>A0A8J9X8H5_PHATR</name>
<accession>A0A8J9X8H5</accession>
<dbReference type="AlphaFoldDB" id="A0A8J9X8H5"/>
<organism evidence="1">
    <name type="scientific">Phaeodactylum tricornutum</name>
    <name type="common">Diatom</name>
    <dbReference type="NCBI Taxonomy" id="2850"/>
    <lineage>
        <taxon>Eukaryota</taxon>
        <taxon>Sar</taxon>
        <taxon>Stramenopiles</taxon>
        <taxon>Ochrophyta</taxon>
        <taxon>Bacillariophyta</taxon>
        <taxon>Bacillariophyceae</taxon>
        <taxon>Bacillariophycidae</taxon>
        <taxon>Naviculales</taxon>
        <taxon>Phaeodactylaceae</taxon>
        <taxon>Phaeodactylum</taxon>
    </lineage>
</organism>